<name>T0Y869_9ZZZZ</name>
<protein>
    <submittedName>
        <fullName evidence="2">UDP-glucose 6-dehydrogenase</fullName>
    </submittedName>
</protein>
<dbReference type="PANTHER" id="PTHR43750:SF3">
    <property type="entry name" value="UDP-GLUCOSE 6-DEHYDROGENASE TUAD"/>
    <property type="match status" value="1"/>
</dbReference>
<dbReference type="InterPro" id="IPR001732">
    <property type="entry name" value="UDP-Glc/GDP-Man_DH_N"/>
</dbReference>
<sequence>LRRGAVPIVEPGLAELVAAHLASGRLSFTADVAEAVPGAEVALLCVGTPPRPDGDPDLRQIARAAQQATAAATADLILIVKSTVPPGSCEALEILVASQKPGIRVSVASNPEFLREGQAVWDFFHPDRVVVGAGDKSVGETVAALYPADWPLLVCDRRSAELVKYAAN</sequence>
<dbReference type="Gene3D" id="3.40.50.720">
    <property type="entry name" value="NAD(P)-binding Rossmann-like Domain"/>
    <property type="match status" value="1"/>
</dbReference>
<reference evidence="2" key="2">
    <citation type="journal article" date="2014" name="ISME J.">
        <title>Microbial stratification in low pH oxic and suboxic macroscopic growths along an acid mine drainage.</title>
        <authorList>
            <person name="Mendez-Garcia C."/>
            <person name="Mesa V."/>
            <person name="Sprenger R.R."/>
            <person name="Richter M."/>
            <person name="Diez M.S."/>
            <person name="Solano J."/>
            <person name="Bargiela R."/>
            <person name="Golyshina O.V."/>
            <person name="Manteca A."/>
            <person name="Ramos J.L."/>
            <person name="Gallego J.R."/>
            <person name="Llorente I."/>
            <person name="Martins Dos Santos V.A."/>
            <person name="Jensen O.N."/>
            <person name="Pelaez A.I."/>
            <person name="Sanchez J."/>
            <person name="Ferrer M."/>
        </authorList>
    </citation>
    <scope>NUCLEOTIDE SEQUENCE</scope>
</reference>
<gene>
    <name evidence="2" type="ORF">B1A_20758</name>
</gene>
<reference evidence="2" key="1">
    <citation type="submission" date="2013-08" db="EMBL/GenBank/DDBJ databases">
        <authorList>
            <person name="Mendez C."/>
            <person name="Richter M."/>
            <person name="Ferrer M."/>
            <person name="Sanchez J."/>
        </authorList>
    </citation>
    <scope>NUCLEOTIDE SEQUENCE</scope>
</reference>
<evidence type="ECO:0000259" key="1">
    <source>
        <dbReference type="Pfam" id="PF03721"/>
    </source>
</evidence>
<feature type="domain" description="UDP-glucose/GDP-mannose dehydrogenase N-terminal" evidence="1">
    <location>
        <begin position="1"/>
        <end position="143"/>
    </location>
</feature>
<accession>T0Y869</accession>
<dbReference type="Pfam" id="PF03721">
    <property type="entry name" value="UDPG_MGDP_dh_N"/>
    <property type="match status" value="1"/>
</dbReference>
<dbReference type="GO" id="GO:0051287">
    <property type="term" value="F:NAD binding"/>
    <property type="evidence" value="ECO:0007669"/>
    <property type="project" value="InterPro"/>
</dbReference>
<dbReference type="PANTHER" id="PTHR43750">
    <property type="entry name" value="UDP-GLUCOSE 6-DEHYDROGENASE TUAD"/>
    <property type="match status" value="1"/>
</dbReference>
<organism evidence="2">
    <name type="scientific">mine drainage metagenome</name>
    <dbReference type="NCBI Taxonomy" id="410659"/>
    <lineage>
        <taxon>unclassified sequences</taxon>
        <taxon>metagenomes</taxon>
        <taxon>ecological metagenomes</taxon>
    </lineage>
</organism>
<comment type="caution">
    <text evidence="2">The sequence shown here is derived from an EMBL/GenBank/DDBJ whole genome shotgun (WGS) entry which is preliminary data.</text>
</comment>
<dbReference type="SUPFAM" id="SSF51735">
    <property type="entry name" value="NAD(P)-binding Rossmann-fold domains"/>
    <property type="match status" value="1"/>
</dbReference>
<proteinExistence type="predicted"/>
<feature type="non-terminal residue" evidence="2">
    <location>
        <position position="1"/>
    </location>
</feature>
<evidence type="ECO:0000313" key="2">
    <source>
        <dbReference type="EMBL" id="EQD29343.1"/>
    </source>
</evidence>
<dbReference type="EMBL" id="AUZX01015327">
    <property type="protein sequence ID" value="EQD29343.1"/>
    <property type="molecule type" value="Genomic_DNA"/>
</dbReference>
<dbReference type="GO" id="GO:0016616">
    <property type="term" value="F:oxidoreductase activity, acting on the CH-OH group of donors, NAD or NADP as acceptor"/>
    <property type="evidence" value="ECO:0007669"/>
    <property type="project" value="InterPro"/>
</dbReference>
<feature type="non-terminal residue" evidence="2">
    <location>
        <position position="168"/>
    </location>
</feature>
<dbReference type="AlphaFoldDB" id="T0Y869"/>
<dbReference type="InterPro" id="IPR036291">
    <property type="entry name" value="NAD(P)-bd_dom_sf"/>
</dbReference>